<evidence type="ECO:0000313" key="12">
    <source>
        <dbReference type="EMBL" id="TKT73411.1"/>
    </source>
</evidence>
<dbReference type="Gene3D" id="3.20.20.70">
    <property type="entry name" value="Aldolase class I"/>
    <property type="match status" value="1"/>
</dbReference>
<dbReference type="InterPro" id="IPR045186">
    <property type="entry name" value="Indole-3-glycerol_P_synth"/>
</dbReference>
<dbReference type="OrthoDB" id="9804217at2"/>
<comment type="catalytic activity">
    <reaction evidence="1 10">
        <text>1-(2-carboxyphenylamino)-1-deoxy-D-ribulose 5-phosphate + H(+) = (1S,2R)-1-C-(indol-3-yl)glycerol 3-phosphate + CO2 + H2O</text>
        <dbReference type="Rhea" id="RHEA:23476"/>
        <dbReference type="ChEBI" id="CHEBI:15377"/>
        <dbReference type="ChEBI" id="CHEBI:15378"/>
        <dbReference type="ChEBI" id="CHEBI:16526"/>
        <dbReference type="ChEBI" id="CHEBI:58613"/>
        <dbReference type="ChEBI" id="CHEBI:58866"/>
        <dbReference type="EC" id="4.1.1.48"/>
    </reaction>
</comment>
<dbReference type="STRING" id="211460.YH63_19170"/>
<evidence type="ECO:0000256" key="8">
    <source>
        <dbReference type="ARBA" id="ARBA00023141"/>
    </source>
</evidence>
<dbReference type="GO" id="GO:0000162">
    <property type="term" value="P:L-tryptophan biosynthetic process"/>
    <property type="evidence" value="ECO:0007669"/>
    <property type="project" value="UniProtKB-UniRule"/>
</dbReference>
<evidence type="ECO:0000256" key="1">
    <source>
        <dbReference type="ARBA" id="ARBA00001633"/>
    </source>
</evidence>
<feature type="domain" description="Indole-3-glycerol phosphate synthase" evidence="11">
    <location>
        <begin position="5"/>
        <end position="260"/>
    </location>
</feature>
<evidence type="ECO:0000256" key="9">
    <source>
        <dbReference type="ARBA" id="ARBA00023239"/>
    </source>
</evidence>
<dbReference type="AlphaFoldDB" id="A0A4U6BTP4"/>
<dbReference type="InterPro" id="IPR013798">
    <property type="entry name" value="Indole-3-glycerol_P_synth_dom"/>
</dbReference>
<dbReference type="PROSITE" id="PS00614">
    <property type="entry name" value="IGPS"/>
    <property type="match status" value="1"/>
</dbReference>
<dbReference type="PANTHER" id="PTHR22854">
    <property type="entry name" value="TRYPTOPHAN BIOSYNTHESIS PROTEIN"/>
    <property type="match status" value="1"/>
</dbReference>
<dbReference type="HAMAP" id="MF_00134_B">
    <property type="entry name" value="IGPS_B"/>
    <property type="match status" value="1"/>
</dbReference>
<dbReference type="EC" id="4.1.1.48" evidence="3 10"/>
<gene>
    <name evidence="10 12" type="primary">trpC</name>
    <name evidence="12" type="ORF">YH63_019390</name>
</gene>
<comment type="similarity">
    <text evidence="10">Belongs to the TrpC family.</text>
</comment>
<dbReference type="Pfam" id="PF00218">
    <property type="entry name" value="IGPS"/>
    <property type="match status" value="1"/>
</dbReference>
<reference evidence="12" key="1">
    <citation type="submission" date="2019-04" db="EMBL/GenBank/DDBJ databases">
        <title>Whole genome sequencing of cave bacteria.</title>
        <authorList>
            <person name="Gan H.M."/>
            <person name="Barton H."/>
            <person name="Savka M.A."/>
        </authorList>
    </citation>
    <scope>NUCLEOTIDE SEQUENCE [LARGE SCALE GENOMIC DNA]</scope>
    <source>
        <strain evidence="12">LC387</strain>
    </source>
</reference>
<evidence type="ECO:0000256" key="5">
    <source>
        <dbReference type="ARBA" id="ARBA00022605"/>
    </source>
</evidence>
<evidence type="ECO:0000256" key="2">
    <source>
        <dbReference type="ARBA" id="ARBA00004696"/>
    </source>
</evidence>
<comment type="pathway">
    <text evidence="2 10">Amino-acid biosynthesis; L-tryptophan biosynthesis; L-tryptophan from chorismate: step 4/5.</text>
</comment>
<keyword evidence="9 10" id="KW-0456">Lyase</keyword>
<dbReference type="NCBIfam" id="NF001377">
    <property type="entry name" value="PRK00278.2-4"/>
    <property type="match status" value="1"/>
</dbReference>
<evidence type="ECO:0000256" key="3">
    <source>
        <dbReference type="ARBA" id="ARBA00012362"/>
    </source>
</evidence>
<organism evidence="12 13">
    <name type="scientific">Afipia massiliensis</name>
    <dbReference type="NCBI Taxonomy" id="211460"/>
    <lineage>
        <taxon>Bacteria</taxon>
        <taxon>Pseudomonadati</taxon>
        <taxon>Pseudomonadota</taxon>
        <taxon>Alphaproteobacteria</taxon>
        <taxon>Hyphomicrobiales</taxon>
        <taxon>Nitrobacteraceae</taxon>
        <taxon>Afipia</taxon>
    </lineage>
</organism>
<dbReference type="InterPro" id="IPR011060">
    <property type="entry name" value="RibuloseP-bd_barrel"/>
</dbReference>
<keyword evidence="6 10" id="KW-0210">Decarboxylase</keyword>
<keyword evidence="5 10" id="KW-0028">Amino-acid biosynthesis</keyword>
<dbReference type="GO" id="GO:0004640">
    <property type="term" value="F:phosphoribosylanthranilate isomerase activity"/>
    <property type="evidence" value="ECO:0007669"/>
    <property type="project" value="TreeGrafter"/>
</dbReference>
<keyword evidence="8 10" id="KW-0057">Aromatic amino acid biosynthesis</keyword>
<protein>
    <recommendedName>
        <fullName evidence="4 10">Indole-3-glycerol phosphate synthase</fullName>
        <shortName evidence="10">IGPS</shortName>
        <ecNumber evidence="3 10">4.1.1.48</ecNumber>
    </recommendedName>
</protein>
<dbReference type="UniPathway" id="UPA00035">
    <property type="reaction ID" value="UER00043"/>
</dbReference>
<keyword evidence="13" id="KW-1185">Reference proteome</keyword>
<dbReference type="Proteomes" id="UP000034832">
    <property type="component" value="Unassembled WGS sequence"/>
</dbReference>
<proteinExistence type="inferred from homology"/>
<dbReference type="SUPFAM" id="SSF51366">
    <property type="entry name" value="Ribulose-phoshate binding barrel"/>
    <property type="match status" value="1"/>
</dbReference>
<evidence type="ECO:0000256" key="10">
    <source>
        <dbReference type="HAMAP-Rule" id="MF_00134"/>
    </source>
</evidence>
<evidence type="ECO:0000256" key="6">
    <source>
        <dbReference type="ARBA" id="ARBA00022793"/>
    </source>
</evidence>
<keyword evidence="7 10" id="KW-0822">Tryptophan biosynthesis</keyword>
<dbReference type="CDD" id="cd00331">
    <property type="entry name" value="IGPS"/>
    <property type="match status" value="1"/>
</dbReference>
<dbReference type="RefSeq" id="WP_046829937.1">
    <property type="nucleotide sequence ID" value="NZ_LBIA02000001.1"/>
</dbReference>
<evidence type="ECO:0000256" key="4">
    <source>
        <dbReference type="ARBA" id="ARBA00018080"/>
    </source>
</evidence>
<evidence type="ECO:0000256" key="7">
    <source>
        <dbReference type="ARBA" id="ARBA00022822"/>
    </source>
</evidence>
<comment type="caution">
    <text evidence="12">The sequence shown here is derived from an EMBL/GenBank/DDBJ whole genome shotgun (WGS) entry which is preliminary data.</text>
</comment>
<accession>A0A4U6BTP4</accession>
<dbReference type="PANTHER" id="PTHR22854:SF2">
    <property type="entry name" value="INDOLE-3-GLYCEROL-PHOSPHATE SYNTHASE"/>
    <property type="match status" value="1"/>
</dbReference>
<dbReference type="FunFam" id="3.20.20.70:FF:000024">
    <property type="entry name" value="Indole-3-glycerol phosphate synthase"/>
    <property type="match status" value="1"/>
</dbReference>
<sequence>MSDILEKIETYKREEIAASKRALPLAEVEARAKAASAPRGFVNAIRGKIARGDYALIAEIKKASPSKGLIRADFDPPALAKAYEAGGAACLSVLTDTPSFQGSLAFMVAARAAVSLPVLRKDFMYDTYQVAEARAHGADCILIIMAALDDTAAKDIEDAAFAHGMDVLLEVHNREELDRALKLRSPLLGVNNRNLRTFETTLATSEELAPLIPTDRISVGESGIFAPEDLARLAKVGMSTFLVGESLMRQADVTTATRTLLARNDAQRATGTR</sequence>
<dbReference type="InterPro" id="IPR013785">
    <property type="entry name" value="Aldolase_TIM"/>
</dbReference>
<evidence type="ECO:0000259" key="11">
    <source>
        <dbReference type="Pfam" id="PF00218"/>
    </source>
</evidence>
<dbReference type="NCBIfam" id="NF001373">
    <property type="entry name" value="PRK00278.1-6"/>
    <property type="match status" value="1"/>
</dbReference>
<name>A0A4U6BTP4_9BRAD</name>
<dbReference type="EMBL" id="LBIA02000001">
    <property type="protein sequence ID" value="TKT73411.1"/>
    <property type="molecule type" value="Genomic_DNA"/>
</dbReference>
<dbReference type="GO" id="GO:0004425">
    <property type="term" value="F:indole-3-glycerol-phosphate synthase activity"/>
    <property type="evidence" value="ECO:0007669"/>
    <property type="project" value="UniProtKB-UniRule"/>
</dbReference>
<dbReference type="NCBIfam" id="NF001370">
    <property type="entry name" value="PRK00278.1-2"/>
    <property type="match status" value="1"/>
</dbReference>
<dbReference type="InterPro" id="IPR001468">
    <property type="entry name" value="Indole-3-GlycerolPSynthase_CS"/>
</dbReference>
<evidence type="ECO:0000313" key="13">
    <source>
        <dbReference type="Proteomes" id="UP000034832"/>
    </source>
</evidence>